<reference evidence="2 4" key="1">
    <citation type="submission" date="2017-11" db="EMBL/GenBank/DDBJ databases">
        <title>The genome of Rhizophagus clarus HR1 reveals common genetic basis of auxotrophy among arbuscular mycorrhizal fungi.</title>
        <authorList>
            <person name="Kobayashi Y."/>
        </authorList>
    </citation>
    <scope>NUCLEOTIDE SEQUENCE [LARGE SCALE GENOMIC DNA]</scope>
    <source>
        <strain evidence="2 4">HR1</strain>
    </source>
</reference>
<feature type="domain" description="Serine-threonine/tyrosine-protein kinase catalytic" evidence="1">
    <location>
        <begin position="35"/>
        <end position="101"/>
    </location>
</feature>
<sequence>MASNDLKDYIVTLQCLVVPQENIPRRRIPNRLTIVLLWEISSCCTPFGNVSNQLVLPMQISEGLRETPIPNTPKDYERIYTDCWKHEPDDRPTIHDVFTKLEAIMKNNNITKYSWTLPINNSSHDNLSQSSSFYKHKSEKDINDGISGITAISDMLRENKKQIVLDYLNFAKLADM</sequence>
<proteinExistence type="predicted"/>
<evidence type="ECO:0000313" key="2">
    <source>
        <dbReference type="EMBL" id="GBC05732.1"/>
    </source>
</evidence>
<dbReference type="EMBL" id="BLAL01000356">
    <property type="protein sequence ID" value="GET04663.1"/>
    <property type="molecule type" value="Genomic_DNA"/>
</dbReference>
<dbReference type="Proteomes" id="UP000615446">
    <property type="component" value="Unassembled WGS sequence"/>
</dbReference>
<evidence type="ECO:0000313" key="3">
    <source>
        <dbReference type="EMBL" id="GET04663.1"/>
    </source>
</evidence>
<protein>
    <submittedName>
        <fullName evidence="3">Kinase-like domain-containing protein</fullName>
    </submittedName>
</protein>
<dbReference type="Proteomes" id="UP000247702">
    <property type="component" value="Unassembled WGS sequence"/>
</dbReference>
<reference evidence="3" key="2">
    <citation type="submission" date="2019-10" db="EMBL/GenBank/DDBJ databases">
        <title>Conservation and host-specific expression of non-tandemly repeated heterogenous ribosome RNA gene in arbuscular mycorrhizal fungi.</title>
        <authorList>
            <person name="Maeda T."/>
            <person name="Kobayashi Y."/>
            <person name="Nakagawa T."/>
            <person name="Ezawa T."/>
            <person name="Yamaguchi K."/>
            <person name="Bino T."/>
            <person name="Nishimoto Y."/>
            <person name="Shigenobu S."/>
            <person name="Kawaguchi M."/>
        </authorList>
    </citation>
    <scope>NUCLEOTIDE SEQUENCE</scope>
    <source>
        <strain evidence="3">HR1</strain>
    </source>
</reference>
<name>A0A2Z6S9T6_9GLOM</name>
<comment type="caution">
    <text evidence="2">The sequence shown here is derived from an EMBL/GenBank/DDBJ whole genome shotgun (WGS) entry which is preliminary data.</text>
</comment>
<organism evidence="2 4">
    <name type="scientific">Rhizophagus clarus</name>
    <dbReference type="NCBI Taxonomy" id="94130"/>
    <lineage>
        <taxon>Eukaryota</taxon>
        <taxon>Fungi</taxon>
        <taxon>Fungi incertae sedis</taxon>
        <taxon>Mucoromycota</taxon>
        <taxon>Glomeromycotina</taxon>
        <taxon>Glomeromycetes</taxon>
        <taxon>Glomerales</taxon>
        <taxon>Glomeraceae</taxon>
        <taxon>Rhizophagus</taxon>
    </lineage>
</organism>
<dbReference type="Gene3D" id="1.10.510.10">
    <property type="entry name" value="Transferase(Phosphotransferase) domain 1"/>
    <property type="match status" value="1"/>
</dbReference>
<gene>
    <name evidence="3" type="ORF">RCL2_003096100</name>
    <name evidence="2" type="ORF">RclHR1_00640020</name>
</gene>
<dbReference type="EMBL" id="BEXD01004026">
    <property type="protein sequence ID" value="GBC05732.1"/>
    <property type="molecule type" value="Genomic_DNA"/>
</dbReference>
<dbReference type="InterPro" id="IPR011009">
    <property type="entry name" value="Kinase-like_dom_sf"/>
</dbReference>
<dbReference type="AlphaFoldDB" id="A0A2Z6S9T6"/>
<dbReference type="InterPro" id="IPR001245">
    <property type="entry name" value="Ser-Thr/Tyr_kinase_cat_dom"/>
</dbReference>
<keyword evidence="4" id="KW-1185">Reference proteome</keyword>
<evidence type="ECO:0000259" key="1">
    <source>
        <dbReference type="Pfam" id="PF07714"/>
    </source>
</evidence>
<accession>A0A2Z6S9T6</accession>
<keyword evidence="3" id="KW-0418">Kinase</keyword>
<evidence type="ECO:0000313" key="4">
    <source>
        <dbReference type="Proteomes" id="UP000247702"/>
    </source>
</evidence>
<dbReference type="GO" id="GO:0004672">
    <property type="term" value="F:protein kinase activity"/>
    <property type="evidence" value="ECO:0007669"/>
    <property type="project" value="InterPro"/>
</dbReference>
<dbReference type="Pfam" id="PF07714">
    <property type="entry name" value="PK_Tyr_Ser-Thr"/>
    <property type="match status" value="1"/>
</dbReference>
<dbReference type="SUPFAM" id="SSF56112">
    <property type="entry name" value="Protein kinase-like (PK-like)"/>
    <property type="match status" value="1"/>
</dbReference>
<dbReference type="OrthoDB" id="2347093at2759"/>
<keyword evidence="3" id="KW-0808">Transferase</keyword>
<dbReference type="STRING" id="94130.A0A2Z6S9T6"/>